<evidence type="ECO:0000256" key="1">
    <source>
        <dbReference type="ARBA" id="ARBA00006817"/>
    </source>
</evidence>
<dbReference type="SUPFAM" id="SSF55961">
    <property type="entry name" value="Bet v1-like"/>
    <property type="match status" value="2"/>
</dbReference>
<gene>
    <name evidence="3" type="ORF">GCM10025875_29550</name>
</gene>
<accession>A0AA38CRP7</accession>
<dbReference type="InterPro" id="IPR023393">
    <property type="entry name" value="START-like_dom_sf"/>
</dbReference>
<keyword evidence="4" id="KW-1185">Reference proteome</keyword>
<evidence type="ECO:0000259" key="2">
    <source>
        <dbReference type="Pfam" id="PF08327"/>
    </source>
</evidence>
<dbReference type="Gene3D" id="3.30.530.20">
    <property type="match status" value="2"/>
</dbReference>
<dbReference type="InterPro" id="IPR013538">
    <property type="entry name" value="ASHA1/2-like_C"/>
</dbReference>
<sequence length="314" mass="34336">MTADDTSTTDLRRALTGSADAPALQLRRTYRTGAEDLWSALTDPDRLARWFGRIETLPVEVGDAFRVAVGEPDEPLAQGRLVSCRAPRRLVYDWTYGGSSSTVSITLTPRADDRTELRIDHARLDPRHLVGYGGGWEDGLAVLSAQLGAAARTAGAPADVEIAAQHAWTRLTEHPVQLERSLSAGPATVWRALTTAEGLRPWWWSHWADVELDIPSRVGGSYRISVASAGIDLSGEIVSCTPREHLALTWTWSDADGVSVDEAVDIRLVPEGRATRVVIRHTGPWPDERQSVEYAEGWESTLDVLDALIGGDRD</sequence>
<dbReference type="AlphaFoldDB" id="A0AA38CRP7"/>
<evidence type="ECO:0000313" key="4">
    <source>
        <dbReference type="Proteomes" id="UP001157161"/>
    </source>
</evidence>
<evidence type="ECO:0000313" key="3">
    <source>
        <dbReference type="EMBL" id="GMA32963.1"/>
    </source>
</evidence>
<name>A0AA38CRP7_9MICO</name>
<dbReference type="Proteomes" id="UP001157161">
    <property type="component" value="Unassembled WGS sequence"/>
</dbReference>
<feature type="domain" description="Activator of Hsp90 ATPase homologue 1/2-like C-terminal" evidence="2">
    <location>
        <begin position="34"/>
        <end position="145"/>
    </location>
</feature>
<dbReference type="EMBL" id="BSUM01000001">
    <property type="protein sequence ID" value="GMA32963.1"/>
    <property type="molecule type" value="Genomic_DNA"/>
</dbReference>
<protein>
    <recommendedName>
        <fullName evidence="2">Activator of Hsp90 ATPase homologue 1/2-like C-terminal domain-containing protein</fullName>
    </recommendedName>
</protein>
<comment type="caution">
    <text evidence="3">The sequence shown here is derived from an EMBL/GenBank/DDBJ whole genome shotgun (WGS) entry which is preliminary data.</text>
</comment>
<dbReference type="Pfam" id="PF08327">
    <property type="entry name" value="AHSA1"/>
    <property type="match status" value="2"/>
</dbReference>
<reference evidence="3" key="1">
    <citation type="journal article" date="2014" name="Int. J. Syst. Evol. Microbiol.">
        <title>Complete genome sequence of Corynebacterium casei LMG S-19264T (=DSM 44701T), isolated from a smear-ripened cheese.</title>
        <authorList>
            <consortium name="US DOE Joint Genome Institute (JGI-PGF)"/>
            <person name="Walter F."/>
            <person name="Albersmeier A."/>
            <person name="Kalinowski J."/>
            <person name="Ruckert C."/>
        </authorList>
    </citation>
    <scope>NUCLEOTIDE SEQUENCE</scope>
    <source>
        <strain evidence="3">NBRC 112290</strain>
    </source>
</reference>
<dbReference type="RefSeq" id="WP_284251663.1">
    <property type="nucleotide sequence ID" value="NZ_BSUM01000001.1"/>
</dbReference>
<proteinExistence type="inferred from homology"/>
<dbReference type="CDD" id="cd07814">
    <property type="entry name" value="SRPBCC_CalC_Aha1-like"/>
    <property type="match status" value="1"/>
</dbReference>
<organism evidence="3 4">
    <name type="scientific">Litorihabitans aurantiacus</name>
    <dbReference type="NCBI Taxonomy" id="1930061"/>
    <lineage>
        <taxon>Bacteria</taxon>
        <taxon>Bacillati</taxon>
        <taxon>Actinomycetota</taxon>
        <taxon>Actinomycetes</taxon>
        <taxon>Micrococcales</taxon>
        <taxon>Beutenbergiaceae</taxon>
        <taxon>Litorihabitans</taxon>
    </lineage>
</organism>
<reference evidence="3" key="2">
    <citation type="submission" date="2023-02" db="EMBL/GenBank/DDBJ databases">
        <authorList>
            <person name="Sun Q."/>
            <person name="Mori K."/>
        </authorList>
    </citation>
    <scope>NUCLEOTIDE SEQUENCE</scope>
    <source>
        <strain evidence="3">NBRC 112290</strain>
    </source>
</reference>
<feature type="domain" description="Activator of Hsp90 ATPase homologue 1/2-like C-terminal" evidence="2">
    <location>
        <begin position="184"/>
        <end position="309"/>
    </location>
</feature>
<comment type="similarity">
    <text evidence="1">Belongs to the AHA1 family.</text>
</comment>